<proteinExistence type="predicted"/>
<evidence type="ECO:0000313" key="2">
    <source>
        <dbReference type="Proteomes" id="UP000887572"/>
    </source>
</evidence>
<accession>A0A914I0M1</accession>
<protein>
    <submittedName>
        <fullName evidence="3">Uncharacterized protein</fullName>
    </submittedName>
</protein>
<feature type="transmembrane region" description="Helical" evidence="1">
    <location>
        <begin position="138"/>
        <end position="158"/>
    </location>
</feature>
<keyword evidence="1" id="KW-1133">Transmembrane helix</keyword>
<keyword evidence="1" id="KW-0472">Membrane</keyword>
<name>A0A914I0M1_GLORO</name>
<evidence type="ECO:0000313" key="3">
    <source>
        <dbReference type="WBParaSite" id="Gr19_v10_g6209.t1"/>
    </source>
</evidence>
<sequence>MHVKKESSQIFAQITTKSHSCLSLVPLYSDDEIFRLLLKGGRATSRNIVMPDIELLHQVAVKTVRMFVNSFAFDQKNMKSSKMNIQTLVSSEQTITSTLSPSHLLHTLAKINKMDEGKVGTKSLLGGAEANGFDTNTIILAVNLMILCALTAILYVLASIALNLGGGRLGDVLASAIGATVTAREILPAPLRA</sequence>
<dbReference type="WBParaSite" id="Gr19_v10_g6209.t1">
    <property type="protein sequence ID" value="Gr19_v10_g6209.t1"/>
    <property type="gene ID" value="Gr19_v10_g6209"/>
</dbReference>
<reference evidence="3" key="1">
    <citation type="submission" date="2022-11" db="UniProtKB">
        <authorList>
            <consortium name="WormBaseParasite"/>
        </authorList>
    </citation>
    <scope>IDENTIFICATION</scope>
</reference>
<organism evidence="2 3">
    <name type="scientific">Globodera rostochiensis</name>
    <name type="common">Golden nematode worm</name>
    <name type="synonym">Heterodera rostochiensis</name>
    <dbReference type="NCBI Taxonomy" id="31243"/>
    <lineage>
        <taxon>Eukaryota</taxon>
        <taxon>Metazoa</taxon>
        <taxon>Ecdysozoa</taxon>
        <taxon>Nematoda</taxon>
        <taxon>Chromadorea</taxon>
        <taxon>Rhabditida</taxon>
        <taxon>Tylenchina</taxon>
        <taxon>Tylenchomorpha</taxon>
        <taxon>Tylenchoidea</taxon>
        <taxon>Heteroderidae</taxon>
        <taxon>Heteroderinae</taxon>
        <taxon>Globodera</taxon>
    </lineage>
</organism>
<dbReference type="Proteomes" id="UP000887572">
    <property type="component" value="Unplaced"/>
</dbReference>
<dbReference type="AlphaFoldDB" id="A0A914I0M1"/>
<evidence type="ECO:0000256" key="1">
    <source>
        <dbReference type="SAM" id="Phobius"/>
    </source>
</evidence>
<keyword evidence="1" id="KW-0812">Transmembrane</keyword>
<keyword evidence="2" id="KW-1185">Reference proteome</keyword>